<sequence length="455" mass="52780">MLTQSAEHHQTNLFGTDLLLQLDPSDPLIQLSHRIPWSDLEDTFANFYTQGIGAPSKPIRLMVGLLLLKHLENLSDERLVMQWKRNAYYQAFCGMKEFQQNVPCHATELVYFRKRIGKAGCEKLFQMSVGLHGQAALEETVNIDTTVQEKNITYPTDGKLAIKIINRLNKLAKHFGIKQRRTFVKETKGLRLDLRHFRHVKKRRKAKRALKRLRTIGNTLIRELKRKVPVEMMTEQLEKDFALYEKVLSQQPKNKNKVYSLHEPHVYCIAKGKDKVQYEYGNKVSVASTAQSNIIVGVVSHPKNIHDSHTLEAVLEHINTSRGQKVLQGVCDRGYRGQSFVNETEIILPKKALKKDNRYQRDKKRKRCQRRAAIEPIIGHLKSDFRLSRNYLKGEIGDHLNLLMAATAWNLKKWLNAFFAFIFLAITKPLVVMFDREMRLRSRNSPFKMLLRMIG</sequence>
<gene>
    <name evidence="4" type="ORF">ABVT43_20735</name>
</gene>
<feature type="transmembrane region" description="Helical" evidence="1">
    <location>
        <begin position="414"/>
        <end position="434"/>
    </location>
</feature>
<name>A0ABV2C051_9GAMM</name>
<dbReference type="NCBIfam" id="NF033578">
    <property type="entry name" value="transpos_IS5_1"/>
    <property type="match status" value="1"/>
</dbReference>
<keyword evidence="1" id="KW-0472">Membrane</keyword>
<organism evidence="4 5">
    <name type="scientific">Aliikangiella maris</name>
    <dbReference type="NCBI Taxonomy" id="3162458"/>
    <lineage>
        <taxon>Bacteria</taxon>
        <taxon>Pseudomonadati</taxon>
        <taxon>Pseudomonadota</taxon>
        <taxon>Gammaproteobacteria</taxon>
        <taxon>Oceanospirillales</taxon>
        <taxon>Pleioneaceae</taxon>
        <taxon>Aliikangiella</taxon>
    </lineage>
</organism>
<keyword evidence="1" id="KW-0812">Transmembrane</keyword>
<dbReference type="Pfam" id="PF01609">
    <property type="entry name" value="DDE_Tnp_1"/>
    <property type="match status" value="1"/>
</dbReference>
<dbReference type="PANTHER" id="PTHR33803">
    <property type="entry name" value="IS1478 TRANSPOSASE"/>
    <property type="match status" value="1"/>
</dbReference>
<comment type="caution">
    <text evidence="4">The sequence shown here is derived from an EMBL/GenBank/DDBJ whole genome shotgun (WGS) entry which is preliminary data.</text>
</comment>
<dbReference type="InterPro" id="IPR047710">
    <property type="entry name" value="Transpos_IS5-like"/>
</dbReference>
<dbReference type="EMBL" id="JBEVCJ010000109">
    <property type="protein sequence ID" value="MET1257570.1"/>
    <property type="molecule type" value="Genomic_DNA"/>
</dbReference>
<evidence type="ECO:0000313" key="4">
    <source>
        <dbReference type="EMBL" id="MET1257570.1"/>
    </source>
</evidence>
<proteinExistence type="predicted"/>
<dbReference type="Pfam" id="PF05598">
    <property type="entry name" value="DUF772"/>
    <property type="match status" value="1"/>
</dbReference>
<keyword evidence="5" id="KW-1185">Reference proteome</keyword>
<feature type="domain" description="Transposase IS4-like" evidence="2">
    <location>
        <begin position="271"/>
        <end position="411"/>
    </location>
</feature>
<dbReference type="InterPro" id="IPR002559">
    <property type="entry name" value="Transposase_11"/>
</dbReference>
<dbReference type="PANTHER" id="PTHR33803:SF3">
    <property type="entry name" value="BLL1974 PROTEIN"/>
    <property type="match status" value="1"/>
</dbReference>
<evidence type="ECO:0000313" key="5">
    <source>
        <dbReference type="Proteomes" id="UP001548189"/>
    </source>
</evidence>
<protein>
    <submittedName>
        <fullName evidence="4">IS5 family transposase</fullName>
    </submittedName>
</protein>
<accession>A0ABV2C051</accession>
<evidence type="ECO:0000256" key="1">
    <source>
        <dbReference type="SAM" id="Phobius"/>
    </source>
</evidence>
<evidence type="ECO:0000259" key="2">
    <source>
        <dbReference type="Pfam" id="PF01609"/>
    </source>
</evidence>
<dbReference type="Proteomes" id="UP001548189">
    <property type="component" value="Unassembled WGS sequence"/>
</dbReference>
<feature type="domain" description="Transposase InsH N-terminal" evidence="3">
    <location>
        <begin position="22"/>
        <end position="115"/>
    </location>
</feature>
<dbReference type="InterPro" id="IPR008490">
    <property type="entry name" value="Transposase_InsH_N"/>
</dbReference>
<evidence type="ECO:0000259" key="3">
    <source>
        <dbReference type="Pfam" id="PF05598"/>
    </source>
</evidence>
<keyword evidence="1" id="KW-1133">Transmembrane helix</keyword>
<reference evidence="4 5" key="1">
    <citation type="submission" date="2024-06" db="EMBL/GenBank/DDBJ databases">
        <authorList>
            <person name="Li F."/>
        </authorList>
    </citation>
    <scope>NUCLEOTIDE SEQUENCE [LARGE SCALE GENOMIC DNA]</scope>
    <source>
        <strain evidence="4 5">GXAS 311</strain>
    </source>
</reference>
<dbReference type="RefSeq" id="WP_353898153.1">
    <property type="nucleotide sequence ID" value="NZ_JBEVCJ010000109.1"/>
</dbReference>